<gene>
    <name evidence="2" type="ORF">POCTA_138.1.T0370197</name>
</gene>
<feature type="chain" id="PRO_5035736643" evidence="1">
    <location>
        <begin position="23"/>
        <end position="177"/>
    </location>
</feature>
<comment type="caution">
    <text evidence="2">The sequence shown here is derived from an EMBL/GenBank/DDBJ whole genome shotgun (WGS) entry which is preliminary data.</text>
</comment>
<keyword evidence="1" id="KW-0732">Signal</keyword>
<dbReference type="OrthoDB" id="297678at2759"/>
<evidence type="ECO:0000313" key="3">
    <source>
        <dbReference type="Proteomes" id="UP000683925"/>
    </source>
</evidence>
<evidence type="ECO:0000256" key="1">
    <source>
        <dbReference type="SAM" id="SignalP"/>
    </source>
</evidence>
<dbReference type="OMA" id="FTYCYID"/>
<reference evidence="2" key="1">
    <citation type="submission" date="2021-01" db="EMBL/GenBank/DDBJ databases">
        <authorList>
            <consortium name="Genoscope - CEA"/>
            <person name="William W."/>
        </authorList>
    </citation>
    <scope>NUCLEOTIDE SEQUENCE</scope>
</reference>
<sequence>MLNTNQVLNKILFLNLLLIILGNCCQKSKIRSIIRGNYQNVLSYSNGPFLETRLTNFLDGGPINGILFRDQIYLVTTSTGFTYCYIDHSIIISLRQVYELNTFTMWLWDRGNRRYSLIVYISYNDQEQVIYDSTVASEVLKLTFPNQYISSFRIYNRNGNEITERINLIKVEAYFRL</sequence>
<proteinExistence type="predicted"/>
<dbReference type="EMBL" id="CAJJDP010000037">
    <property type="protein sequence ID" value="CAD8159823.1"/>
    <property type="molecule type" value="Genomic_DNA"/>
</dbReference>
<dbReference type="AlphaFoldDB" id="A0A8S1U6U6"/>
<dbReference type="Proteomes" id="UP000683925">
    <property type="component" value="Unassembled WGS sequence"/>
</dbReference>
<name>A0A8S1U6U6_PAROT</name>
<evidence type="ECO:0000313" key="2">
    <source>
        <dbReference type="EMBL" id="CAD8159823.1"/>
    </source>
</evidence>
<feature type="signal peptide" evidence="1">
    <location>
        <begin position="1"/>
        <end position="22"/>
    </location>
</feature>
<organism evidence="2 3">
    <name type="scientific">Paramecium octaurelia</name>
    <dbReference type="NCBI Taxonomy" id="43137"/>
    <lineage>
        <taxon>Eukaryota</taxon>
        <taxon>Sar</taxon>
        <taxon>Alveolata</taxon>
        <taxon>Ciliophora</taxon>
        <taxon>Intramacronucleata</taxon>
        <taxon>Oligohymenophorea</taxon>
        <taxon>Peniculida</taxon>
        <taxon>Parameciidae</taxon>
        <taxon>Paramecium</taxon>
    </lineage>
</organism>
<keyword evidence="3" id="KW-1185">Reference proteome</keyword>
<accession>A0A8S1U6U6</accession>
<protein>
    <submittedName>
        <fullName evidence="2">Uncharacterized protein</fullName>
    </submittedName>
</protein>